<organism evidence="2 3">
    <name type="scientific">Marasmius tenuissimus</name>
    <dbReference type="NCBI Taxonomy" id="585030"/>
    <lineage>
        <taxon>Eukaryota</taxon>
        <taxon>Fungi</taxon>
        <taxon>Dikarya</taxon>
        <taxon>Basidiomycota</taxon>
        <taxon>Agaricomycotina</taxon>
        <taxon>Agaricomycetes</taxon>
        <taxon>Agaricomycetidae</taxon>
        <taxon>Agaricales</taxon>
        <taxon>Marasmiineae</taxon>
        <taxon>Marasmiaceae</taxon>
        <taxon>Marasmius</taxon>
    </lineage>
</organism>
<protein>
    <recommendedName>
        <fullName evidence="1">DUF4246 domain-containing protein</fullName>
    </recommendedName>
</protein>
<reference evidence="2 3" key="1">
    <citation type="submission" date="2024-05" db="EMBL/GenBank/DDBJ databases">
        <title>A draft genome resource for the thread blight pathogen Marasmius tenuissimus strain MS-2.</title>
        <authorList>
            <person name="Yulfo-Soto G.E."/>
            <person name="Baruah I.K."/>
            <person name="Amoako-Attah I."/>
            <person name="Bukari Y."/>
            <person name="Meinhardt L.W."/>
            <person name="Bailey B.A."/>
            <person name="Cohen S.P."/>
        </authorList>
    </citation>
    <scope>NUCLEOTIDE SEQUENCE [LARGE SCALE GENOMIC DNA]</scope>
    <source>
        <strain evidence="2 3">MS-2</strain>
    </source>
</reference>
<dbReference type="Proteomes" id="UP001437256">
    <property type="component" value="Unassembled WGS sequence"/>
</dbReference>
<dbReference type="PANTHER" id="PTHR33119">
    <property type="entry name" value="IFI3P"/>
    <property type="match status" value="1"/>
</dbReference>
<comment type="caution">
    <text evidence="2">The sequence shown here is derived from an EMBL/GenBank/DDBJ whole genome shotgun (WGS) entry which is preliminary data.</text>
</comment>
<dbReference type="EMBL" id="JBBXMP010000011">
    <property type="protein sequence ID" value="KAL0069567.1"/>
    <property type="molecule type" value="Genomic_DNA"/>
</dbReference>
<dbReference type="InterPro" id="IPR049192">
    <property type="entry name" value="DUF4246_C"/>
</dbReference>
<keyword evidence="3" id="KW-1185">Reference proteome</keyword>
<dbReference type="InterPro" id="IPR025340">
    <property type="entry name" value="DUF4246"/>
</dbReference>
<evidence type="ECO:0000313" key="3">
    <source>
        <dbReference type="Proteomes" id="UP001437256"/>
    </source>
</evidence>
<sequence>MSSYVRKRGKTSYEGGTWHIEGQLNGHICASVIYSYKQENVTESRLAFWELTVEHHLEELISELGDWEGLERLYGFEQYGPCLQELGSVATQEGRLLVFPNVLQHRVAPFRLTDASKPGHREILAPFLVDPYLRTLSTANVAPQQRDWWVEEVVRQDESTRLGRLPAELIDHHVVEMMNPEDWPLSLQEAKKVREDLMAQRTVYTDKVNRDYEQEGFPFVSTYGFTDMIVSLI</sequence>
<feature type="domain" description="DUF4246" evidence="1">
    <location>
        <begin position="10"/>
        <end position="151"/>
    </location>
</feature>
<name>A0ABR3AAJ7_9AGAR</name>
<proteinExistence type="predicted"/>
<evidence type="ECO:0000313" key="2">
    <source>
        <dbReference type="EMBL" id="KAL0069567.1"/>
    </source>
</evidence>
<dbReference type="Pfam" id="PF14033">
    <property type="entry name" value="DUF4246"/>
    <property type="match status" value="1"/>
</dbReference>
<accession>A0ABR3AAJ7</accession>
<gene>
    <name evidence="2" type="ORF">AAF712_003225</name>
</gene>
<evidence type="ECO:0000259" key="1">
    <source>
        <dbReference type="Pfam" id="PF14033"/>
    </source>
</evidence>
<dbReference type="PANTHER" id="PTHR33119:SF1">
    <property type="entry name" value="FE2OG DIOXYGENASE DOMAIN-CONTAINING PROTEIN"/>
    <property type="match status" value="1"/>
</dbReference>